<evidence type="ECO:0000313" key="2">
    <source>
        <dbReference type="Proteomes" id="UP001226720"/>
    </source>
</evidence>
<organism evidence="1 2">
    <name type="scientific">Guptibacillus hwajinpoensis</name>
    <dbReference type="NCBI Taxonomy" id="208199"/>
    <lineage>
        <taxon>Bacteria</taxon>
        <taxon>Bacillati</taxon>
        <taxon>Bacillota</taxon>
        <taxon>Bacilli</taxon>
        <taxon>Bacillales</taxon>
        <taxon>Guptibacillaceae</taxon>
        <taxon>Guptibacillus</taxon>
    </lineage>
</organism>
<proteinExistence type="predicted"/>
<sequence>MITYYIEKKMGLTMMKLEVSETEKSVFLDGLRLWYNKESGAIHLKVPGVKELHYVKKGSDLYEPLLQEVKRVSKDD</sequence>
<dbReference type="EMBL" id="JAUSWM010000002">
    <property type="protein sequence ID" value="MDQ0482495.1"/>
    <property type="molecule type" value="Genomic_DNA"/>
</dbReference>
<evidence type="ECO:0000313" key="1">
    <source>
        <dbReference type="EMBL" id="MDQ0482495.1"/>
    </source>
</evidence>
<protein>
    <submittedName>
        <fullName evidence="1">Uncharacterized protein</fullName>
    </submittedName>
</protein>
<accession>A0ABU0JZF3</accession>
<gene>
    <name evidence="1" type="ORF">QO000_001464</name>
</gene>
<reference evidence="1" key="1">
    <citation type="submission" date="2023-07" db="EMBL/GenBank/DDBJ databases">
        <title>Genomic Encyclopedia of Type Strains, Phase IV (KMG-IV): sequencing the most valuable type-strain genomes for metagenomic binning, comparative biology and taxonomic classification.</title>
        <authorList>
            <person name="Goeker M."/>
        </authorList>
    </citation>
    <scope>NUCLEOTIDE SEQUENCE [LARGE SCALE GENOMIC DNA]</scope>
    <source>
        <strain evidence="1">JSM 076093</strain>
    </source>
</reference>
<dbReference type="Proteomes" id="UP001226720">
    <property type="component" value="Unassembled WGS sequence"/>
</dbReference>
<dbReference type="GeneID" id="301325513"/>
<comment type="caution">
    <text evidence="1">The sequence shown here is derived from an EMBL/GenBank/DDBJ whole genome shotgun (WGS) entry which is preliminary data.</text>
</comment>
<dbReference type="RefSeq" id="WP_301550289.1">
    <property type="nucleotide sequence ID" value="NZ_JAQRMZ010000001.1"/>
</dbReference>
<name>A0ABU0JZF3_9BACL</name>
<keyword evidence="2" id="KW-1185">Reference proteome</keyword>